<dbReference type="EC" id="4.2.1.96" evidence="4"/>
<comment type="caution">
    <text evidence="5">The sequence shown here is derived from an EMBL/GenBank/DDBJ whole genome shotgun (WGS) entry which is preliminary data.</text>
</comment>
<dbReference type="PANTHER" id="PTHR12599:SF0">
    <property type="entry name" value="PTERIN-4-ALPHA-CARBINOLAMINE DEHYDRATASE"/>
    <property type="match status" value="1"/>
</dbReference>
<sequence length="94" mass="10330">MAAKLSEKEIENALKNLPGWHLTQGRIEKTYDFDSYAHGVSFAVRVALLAEKTNHHPDSLEIMWGRVRVAYVTHSAGGVTPLDLEAAAQVDTLA</sequence>
<dbReference type="EMBL" id="QWKX01000015">
    <property type="protein sequence ID" value="RIH78405.1"/>
    <property type="molecule type" value="Genomic_DNA"/>
</dbReference>
<evidence type="ECO:0000313" key="6">
    <source>
        <dbReference type="Proteomes" id="UP000266089"/>
    </source>
</evidence>
<dbReference type="Proteomes" id="UP000266089">
    <property type="component" value="Unassembled WGS sequence"/>
</dbReference>
<dbReference type="InterPro" id="IPR036428">
    <property type="entry name" value="PCD_sf"/>
</dbReference>
<dbReference type="InterPro" id="IPR001533">
    <property type="entry name" value="Pterin_deHydtase"/>
</dbReference>
<dbReference type="HAMAP" id="MF_00434">
    <property type="entry name" value="Pterin_4_alpha"/>
    <property type="match status" value="1"/>
</dbReference>
<name>A0A399E1M5_9DEIN</name>
<dbReference type="GO" id="GO:0006729">
    <property type="term" value="P:tetrahydrobiopterin biosynthetic process"/>
    <property type="evidence" value="ECO:0007669"/>
    <property type="project" value="InterPro"/>
</dbReference>
<evidence type="ECO:0000313" key="5">
    <source>
        <dbReference type="EMBL" id="RIH78405.1"/>
    </source>
</evidence>
<organism evidence="5 6">
    <name type="scientific">Meiothermus taiwanensis</name>
    <dbReference type="NCBI Taxonomy" id="172827"/>
    <lineage>
        <taxon>Bacteria</taxon>
        <taxon>Thermotogati</taxon>
        <taxon>Deinococcota</taxon>
        <taxon>Deinococci</taxon>
        <taxon>Thermales</taxon>
        <taxon>Thermaceae</taxon>
        <taxon>Meiothermus</taxon>
    </lineage>
</organism>
<dbReference type="PANTHER" id="PTHR12599">
    <property type="entry name" value="PTERIN-4-ALPHA-CARBINOLAMINE DEHYDRATASE"/>
    <property type="match status" value="1"/>
</dbReference>
<dbReference type="AlphaFoldDB" id="A0A399E1M5"/>
<comment type="catalytic activity">
    <reaction evidence="1 4">
        <text>(4aS,6R)-4a-hydroxy-L-erythro-5,6,7,8-tetrahydrobiopterin = (6R)-L-erythro-6,7-dihydrobiopterin + H2O</text>
        <dbReference type="Rhea" id="RHEA:11920"/>
        <dbReference type="ChEBI" id="CHEBI:15377"/>
        <dbReference type="ChEBI" id="CHEBI:15642"/>
        <dbReference type="ChEBI" id="CHEBI:43120"/>
        <dbReference type="EC" id="4.2.1.96"/>
    </reaction>
</comment>
<dbReference type="OrthoDB" id="9800108at2"/>
<comment type="similarity">
    <text evidence="2 4">Belongs to the pterin-4-alpha-carbinolamine dehydratase family.</text>
</comment>
<dbReference type="NCBIfam" id="NF002017">
    <property type="entry name" value="PRK00823.1-2"/>
    <property type="match status" value="1"/>
</dbReference>
<dbReference type="GO" id="GO:0008124">
    <property type="term" value="F:4-alpha-hydroxytetrahydrobiopterin dehydratase activity"/>
    <property type="evidence" value="ECO:0007669"/>
    <property type="project" value="UniProtKB-UniRule"/>
</dbReference>
<evidence type="ECO:0000256" key="3">
    <source>
        <dbReference type="ARBA" id="ARBA00023239"/>
    </source>
</evidence>
<evidence type="ECO:0000256" key="2">
    <source>
        <dbReference type="ARBA" id="ARBA00006472"/>
    </source>
</evidence>
<proteinExistence type="inferred from homology"/>
<dbReference type="CDD" id="cd00488">
    <property type="entry name" value="PCD_DCoH"/>
    <property type="match status" value="1"/>
</dbReference>
<gene>
    <name evidence="5" type="ORF">Mcate_00862</name>
</gene>
<dbReference type="Gene3D" id="3.30.1360.20">
    <property type="entry name" value="Transcriptional coactivator/pterin dehydratase"/>
    <property type="match status" value="1"/>
</dbReference>
<keyword evidence="3 4" id="KW-0456">Lyase</keyword>
<evidence type="ECO:0000256" key="1">
    <source>
        <dbReference type="ARBA" id="ARBA00001554"/>
    </source>
</evidence>
<evidence type="ECO:0000256" key="4">
    <source>
        <dbReference type="HAMAP-Rule" id="MF_00434"/>
    </source>
</evidence>
<reference evidence="5 6" key="1">
    <citation type="submission" date="2018-08" db="EMBL/GenBank/DDBJ databases">
        <title>Meiothermus cateniformans JCM 15151 genome sequencing project.</title>
        <authorList>
            <person name="Da Costa M.S."/>
            <person name="Albuquerque L."/>
            <person name="Raposo P."/>
            <person name="Froufe H.J.C."/>
            <person name="Barroso C.S."/>
            <person name="Egas C."/>
        </authorList>
    </citation>
    <scope>NUCLEOTIDE SEQUENCE [LARGE SCALE GENOMIC DNA]</scope>
    <source>
        <strain evidence="5 6">JCM 15151</strain>
    </source>
</reference>
<dbReference type="SUPFAM" id="SSF55248">
    <property type="entry name" value="PCD-like"/>
    <property type="match status" value="1"/>
</dbReference>
<dbReference type="Pfam" id="PF01329">
    <property type="entry name" value="Pterin_4a"/>
    <property type="match status" value="1"/>
</dbReference>
<protein>
    <recommendedName>
        <fullName evidence="4">Putative pterin-4-alpha-carbinolamine dehydratase</fullName>
        <shortName evidence="4">PHS</shortName>
        <ecNumber evidence="4">4.2.1.96</ecNumber>
    </recommendedName>
    <alternativeName>
        <fullName evidence="4">4-alpha-hydroxy-tetrahydropterin dehydratase</fullName>
    </alternativeName>
    <alternativeName>
        <fullName evidence="4">Pterin carbinolamine dehydratase</fullName>
        <shortName evidence="4">PCD</shortName>
    </alternativeName>
</protein>
<accession>A0A399E1M5</accession>
<dbReference type="RefSeq" id="WP_027886844.1">
    <property type="nucleotide sequence ID" value="NZ_JBHSXZ010000002.1"/>
</dbReference>